<evidence type="ECO:0000256" key="8">
    <source>
        <dbReference type="ARBA" id="ARBA00023012"/>
    </source>
</evidence>
<evidence type="ECO:0000313" key="11">
    <source>
        <dbReference type="Proteomes" id="UP001597145"/>
    </source>
</evidence>
<evidence type="ECO:0000313" key="10">
    <source>
        <dbReference type="EMBL" id="MFD1528727.1"/>
    </source>
</evidence>
<dbReference type="InterPro" id="IPR011712">
    <property type="entry name" value="Sig_transdc_His_kin_sub3_dim/P"/>
</dbReference>
<dbReference type="SUPFAM" id="SSF55874">
    <property type="entry name" value="ATPase domain of HSP90 chaperone/DNA topoisomerase II/histidine kinase"/>
    <property type="match status" value="1"/>
</dbReference>
<accession>A0ABW4FIC9</accession>
<keyword evidence="6 10" id="KW-0418">Kinase</keyword>
<dbReference type="EC" id="2.7.13.3" evidence="2"/>
<evidence type="ECO:0000256" key="3">
    <source>
        <dbReference type="ARBA" id="ARBA00022553"/>
    </source>
</evidence>
<evidence type="ECO:0000256" key="5">
    <source>
        <dbReference type="ARBA" id="ARBA00022741"/>
    </source>
</evidence>
<dbReference type="Gene3D" id="1.20.5.1930">
    <property type="match status" value="1"/>
</dbReference>
<comment type="caution">
    <text evidence="10">The sequence shown here is derived from an EMBL/GenBank/DDBJ whole genome shotgun (WGS) entry which is preliminary data.</text>
</comment>
<dbReference type="InterPro" id="IPR050482">
    <property type="entry name" value="Sensor_HK_TwoCompSys"/>
</dbReference>
<evidence type="ECO:0000256" key="6">
    <source>
        <dbReference type="ARBA" id="ARBA00022777"/>
    </source>
</evidence>
<evidence type="ECO:0000259" key="9">
    <source>
        <dbReference type="Pfam" id="PF07730"/>
    </source>
</evidence>
<sequence length="201" mass="20802">MAREMHDVLAHRLSLVAASAGALEYRPDASPEQVAKAAGVVRAGVHQALDELREVIGVLRADGSDPAVDEPQPVLADLPALLGETAAAGSEVHLDDRVAASTATPDTTGRAAYRIVQEGLTNARKHAPGEPVHVLLDGGPGDGLLIDIRNPLPDRPPAAPPGSGTGLIGLAERAQLAGGRLGHEITADGEYRLHAALPWPR</sequence>
<evidence type="ECO:0000256" key="4">
    <source>
        <dbReference type="ARBA" id="ARBA00022679"/>
    </source>
</evidence>
<proteinExistence type="predicted"/>
<keyword evidence="4" id="KW-0808">Transferase</keyword>
<keyword evidence="7" id="KW-0067">ATP-binding</keyword>
<comment type="catalytic activity">
    <reaction evidence="1">
        <text>ATP + protein L-histidine = ADP + protein N-phospho-L-histidine.</text>
        <dbReference type="EC" id="2.7.13.3"/>
    </reaction>
</comment>
<dbReference type="RefSeq" id="WP_343970255.1">
    <property type="nucleotide sequence ID" value="NZ_BAAAJG010000001.1"/>
</dbReference>
<dbReference type="EMBL" id="JBHUCP010000003">
    <property type="protein sequence ID" value="MFD1528727.1"/>
    <property type="molecule type" value="Genomic_DNA"/>
</dbReference>
<dbReference type="Gene3D" id="3.30.565.10">
    <property type="entry name" value="Histidine kinase-like ATPase, C-terminal domain"/>
    <property type="match status" value="1"/>
</dbReference>
<gene>
    <name evidence="10" type="ORF">ACFSCY_04660</name>
</gene>
<evidence type="ECO:0000256" key="2">
    <source>
        <dbReference type="ARBA" id="ARBA00012438"/>
    </source>
</evidence>
<evidence type="ECO:0000256" key="7">
    <source>
        <dbReference type="ARBA" id="ARBA00022840"/>
    </source>
</evidence>
<dbReference type="Pfam" id="PF07730">
    <property type="entry name" value="HisKA_3"/>
    <property type="match status" value="1"/>
</dbReference>
<dbReference type="GO" id="GO:0016301">
    <property type="term" value="F:kinase activity"/>
    <property type="evidence" value="ECO:0007669"/>
    <property type="project" value="UniProtKB-KW"/>
</dbReference>
<evidence type="ECO:0000256" key="1">
    <source>
        <dbReference type="ARBA" id="ARBA00000085"/>
    </source>
</evidence>
<keyword evidence="11" id="KW-1185">Reference proteome</keyword>
<keyword evidence="5" id="KW-0547">Nucleotide-binding</keyword>
<organism evidence="10 11">
    <name type="scientific">Pseudonocardia aurantiaca</name>
    <dbReference type="NCBI Taxonomy" id="75290"/>
    <lineage>
        <taxon>Bacteria</taxon>
        <taxon>Bacillati</taxon>
        <taxon>Actinomycetota</taxon>
        <taxon>Actinomycetes</taxon>
        <taxon>Pseudonocardiales</taxon>
        <taxon>Pseudonocardiaceae</taxon>
        <taxon>Pseudonocardia</taxon>
    </lineage>
</organism>
<dbReference type="PANTHER" id="PTHR24421">
    <property type="entry name" value="NITRATE/NITRITE SENSOR PROTEIN NARX-RELATED"/>
    <property type="match status" value="1"/>
</dbReference>
<keyword evidence="8" id="KW-0902">Two-component regulatory system</keyword>
<dbReference type="Proteomes" id="UP001597145">
    <property type="component" value="Unassembled WGS sequence"/>
</dbReference>
<dbReference type="PANTHER" id="PTHR24421:SF10">
    <property type="entry name" value="NITRATE_NITRITE SENSOR PROTEIN NARQ"/>
    <property type="match status" value="1"/>
</dbReference>
<dbReference type="CDD" id="cd16917">
    <property type="entry name" value="HATPase_UhpB-NarQ-NarX-like"/>
    <property type="match status" value="1"/>
</dbReference>
<keyword evidence="3" id="KW-0597">Phosphoprotein</keyword>
<name>A0ABW4FIC9_9PSEU</name>
<protein>
    <recommendedName>
        <fullName evidence="2">histidine kinase</fullName>
        <ecNumber evidence="2">2.7.13.3</ecNumber>
    </recommendedName>
</protein>
<dbReference type="InterPro" id="IPR036890">
    <property type="entry name" value="HATPase_C_sf"/>
</dbReference>
<reference evidence="11" key="1">
    <citation type="journal article" date="2019" name="Int. J. Syst. Evol. Microbiol.">
        <title>The Global Catalogue of Microorganisms (GCM) 10K type strain sequencing project: providing services to taxonomists for standard genome sequencing and annotation.</title>
        <authorList>
            <consortium name="The Broad Institute Genomics Platform"/>
            <consortium name="The Broad Institute Genome Sequencing Center for Infectious Disease"/>
            <person name="Wu L."/>
            <person name="Ma J."/>
        </authorList>
    </citation>
    <scope>NUCLEOTIDE SEQUENCE [LARGE SCALE GENOMIC DNA]</scope>
    <source>
        <strain evidence="11">JCM 12165</strain>
    </source>
</reference>
<feature type="domain" description="Signal transduction histidine kinase subgroup 3 dimerisation and phosphoacceptor" evidence="9">
    <location>
        <begin position="1"/>
        <end position="62"/>
    </location>
</feature>